<dbReference type="EMBL" id="CP069362">
    <property type="protein sequence ID" value="WGS64657.1"/>
    <property type="molecule type" value="Genomic_DNA"/>
</dbReference>
<dbReference type="RefSeq" id="WP_280998480.1">
    <property type="nucleotide sequence ID" value="NZ_CP069362.1"/>
</dbReference>
<proteinExistence type="predicted"/>
<dbReference type="Proteomes" id="UP001232493">
    <property type="component" value="Chromosome"/>
</dbReference>
<gene>
    <name evidence="1" type="ORF">JRV97_09865</name>
</gene>
<evidence type="ECO:0000313" key="1">
    <source>
        <dbReference type="EMBL" id="WGS64657.1"/>
    </source>
</evidence>
<evidence type="ECO:0000313" key="2">
    <source>
        <dbReference type="Proteomes" id="UP001232493"/>
    </source>
</evidence>
<name>A0ABY8PPU1_9BACT</name>
<dbReference type="Pfam" id="PF15933">
    <property type="entry name" value="RnlB_antitoxin"/>
    <property type="match status" value="1"/>
</dbReference>
<keyword evidence="2" id="KW-1185">Reference proteome</keyword>
<dbReference type="InterPro" id="IPR031834">
    <property type="entry name" value="RnlB/LsoB_antitoxin"/>
</dbReference>
<accession>A0ABY8PPU1</accession>
<organism evidence="1 2">
    <name type="scientific">Marinitoga aeolica</name>
    <dbReference type="NCBI Taxonomy" id="2809031"/>
    <lineage>
        <taxon>Bacteria</taxon>
        <taxon>Thermotogati</taxon>
        <taxon>Thermotogota</taxon>
        <taxon>Thermotogae</taxon>
        <taxon>Petrotogales</taxon>
        <taxon>Petrotogaceae</taxon>
        <taxon>Marinitoga</taxon>
    </lineage>
</organism>
<sequence>MEPFKIIKIKNEKYEFMILSISYINPFDELEKIEKKLKKKNYKGYVIFDLYLSHANNDYRFAEGYFNGEHFVKSEFKWLSKANENIKKISNKFFYTHPEYIDNSLLSSVDKLYLKEKMFI</sequence>
<reference evidence="1 2" key="1">
    <citation type="submission" date="2021-02" db="EMBL/GenBank/DDBJ databases">
        <title>Characterization of Marinitoga sp. nov. str. BP5-C20A.</title>
        <authorList>
            <person name="Erauso G."/>
            <person name="Postec A."/>
        </authorList>
    </citation>
    <scope>NUCLEOTIDE SEQUENCE [LARGE SCALE GENOMIC DNA]</scope>
    <source>
        <strain evidence="1 2">BP5-C20A</strain>
    </source>
</reference>
<protein>
    <submittedName>
        <fullName evidence="1">Type II toxin-antitoxin system RnlB family antitoxin</fullName>
    </submittedName>
</protein>